<dbReference type="Pfam" id="PF13178">
    <property type="entry name" value="DUF4005"/>
    <property type="match status" value="1"/>
</dbReference>
<feature type="region of interest" description="Disordered" evidence="5">
    <location>
        <begin position="378"/>
        <end position="404"/>
    </location>
</feature>
<evidence type="ECO:0000313" key="8">
    <source>
        <dbReference type="Proteomes" id="UP000030748"/>
    </source>
</evidence>
<protein>
    <recommendedName>
        <fullName evidence="6">DUF4005 domain-containing protein</fullName>
    </recommendedName>
</protein>
<dbReference type="EMBL" id="KI630190">
    <property type="protein sequence ID" value="EYU45308.1"/>
    <property type="molecule type" value="Genomic_DNA"/>
</dbReference>
<evidence type="ECO:0000256" key="2">
    <source>
        <dbReference type="ARBA" id="ARBA00024341"/>
    </source>
</evidence>
<dbReference type="PROSITE" id="PS50096">
    <property type="entry name" value="IQ"/>
    <property type="match status" value="2"/>
</dbReference>
<reference evidence="7 8" key="1">
    <citation type="journal article" date="2013" name="Proc. Natl. Acad. Sci. U.S.A.">
        <title>Fine-scale variation in meiotic recombination in Mimulus inferred from population shotgun sequencing.</title>
        <authorList>
            <person name="Hellsten U."/>
            <person name="Wright K.M."/>
            <person name="Jenkins J."/>
            <person name="Shu S."/>
            <person name="Yuan Y."/>
            <person name="Wessler S.R."/>
            <person name="Schmutz J."/>
            <person name="Willis J.H."/>
            <person name="Rokhsar D.S."/>
        </authorList>
    </citation>
    <scope>NUCLEOTIDE SEQUENCE [LARGE SCALE GENOMIC DNA]</scope>
    <source>
        <strain evidence="8">cv. DUN x IM62</strain>
    </source>
</reference>
<dbReference type="GO" id="GO:0005516">
    <property type="term" value="F:calmodulin binding"/>
    <property type="evidence" value="ECO:0007669"/>
    <property type="project" value="UniProtKB-KW"/>
</dbReference>
<dbReference type="InterPro" id="IPR000048">
    <property type="entry name" value="IQ_motif_EF-hand-BS"/>
</dbReference>
<feature type="domain" description="DUF4005" evidence="6">
    <location>
        <begin position="326"/>
        <end position="417"/>
    </location>
</feature>
<comment type="similarity">
    <text evidence="2">Belongs to the IQD family.</text>
</comment>
<evidence type="ECO:0000313" key="7">
    <source>
        <dbReference type="EMBL" id="EYU45308.1"/>
    </source>
</evidence>
<name>A0A022S049_ERYGU</name>
<evidence type="ECO:0000259" key="6">
    <source>
        <dbReference type="Pfam" id="PF13178"/>
    </source>
</evidence>
<feature type="compositionally biased region" description="Polar residues" evidence="5">
    <location>
        <begin position="304"/>
        <end position="317"/>
    </location>
</feature>
<feature type="region of interest" description="Disordered" evidence="5">
    <location>
        <begin position="1"/>
        <end position="48"/>
    </location>
</feature>
<dbReference type="SUPFAM" id="SSF52540">
    <property type="entry name" value="P-loop containing nucleoside triphosphate hydrolases"/>
    <property type="match status" value="1"/>
</dbReference>
<evidence type="ECO:0000256" key="3">
    <source>
        <dbReference type="ARBA" id="ARBA00024378"/>
    </source>
</evidence>
<evidence type="ECO:0000256" key="1">
    <source>
        <dbReference type="ARBA" id="ARBA00022860"/>
    </source>
</evidence>
<dbReference type="PhylomeDB" id="A0A022S049"/>
<dbReference type="STRING" id="4155.A0A022S049"/>
<feature type="compositionally biased region" description="Basic and acidic residues" evidence="5">
    <location>
        <begin position="25"/>
        <end position="46"/>
    </location>
</feature>
<dbReference type="InterPro" id="IPR027417">
    <property type="entry name" value="P-loop_NTPase"/>
</dbReference>
<evidence type="ECO:0000256" key="5">
    <source>
        <dbReference type="SAM" id="MobiDB-lite"/>
    </source>
</evidence>
<keyword evidence="8" id="KW-1185">Reference proteome</keyword>
<dbReference type="InterPro" id="IPR025064">
    <property type="entry name" value="DUF4005"/>
</dbReference>
<proteinExistence type="inferred from homology"/>
<keyword evidence="1" id="KW-0112">Calmodulin-binding</keyword>
<comment type="function">
    <text evidence="4">May be involved in cooperative interactions with calmodulins or calmodulin-like proteins. Recruits calmodulin proteins to microtubules, thus being a potential scaffold in cellular signaling and trafficking. May associate with nucleic acids and regulate gene expression at the transcriptional or post-transcriptional level.</text>
</comment>
<sequence length="448" mass="51002">MGLGKNNGNSWLNAVKKAFRSPANDGEKRSISRRRDDNDHEEEEKKRGKRRWIFRKNSPLETTIQHNVAKGSNSCTVIVSANTQDREANLVENSCVSDQRRAVETAQEAAVDTIRLRRSSICVEERRAAVRIQAIFRGYLARRALLALKGVVKLQALVRGYNVRKRAKMTLQCIQSLVRVQSLVCDQRRRLSCEANSVSRNTNRLSCNPHSLDEIQTLIDKAEECSLRQRNTLAHILSNQIRTLGDEDQFPYNNYQEFEEEENKRFSGSWKTNHPETGVVRKDRNLCVRTDPIKTVEIDTSSPYLYTSPRTPSSSKIESVKVHSCSPRHRARETNYQTAETPTSRSIYLHRMSMSESSCSLPQPSYMAATASAIARVRSLSTPRQRPNLSPRRGDQTGSSAKKRLSFPVPEHAYINADDKPNIQTYKGFRSDQFGQGQRSNVTCYYTE</sequence>
<evidence type="ECO:0000256" key="4">
    <source>
        <dbReference type="ARBA" id="ARBA00045534"/>
    </source>
</evidence>
<feature type="compositionally biased region" description="Polar residues" evidence="5">
    <location>
        <begin position="379"/>
        <end position="388"/>
    </location>
</feature>
<comment type="subunit">
    <text evidence="3">Binds to multiple calmodulin (CaM) in the presence of Ca(2+) and CaM-like proteins.</text>
</comment>
<feature type="compositionally biased region" description="Polar residues" evidence="5">
    <location>
        <begin position="1"/>
        <end position="12"/>
    </location>
</feature>
<dbReference type="Pfam" id="PF00612">
    <property type="entry name" value="IQ"/>
    <property type="match status" value="2"/>
</dbReference>
<organism evidence="7 8">
    <name type="scientific">Erythranthe guttata</name>
    <name type="common">Yellow monkey flower</name>
    <name type="synonym">Mimulus guttatus</name>
    <dbReference type="NCBI Taxonomy" id="4155"/>
    <lineage>
        <taxon>Eukaryota</taxon>
        <taxon>Viridiplantae</taxon>
        <taxon>Streptophyta</taxon>
        <taxon>Embryophyta</taxon>
        <taxon>Tracheophyta</taxon>
        <taxon>Spermatophyta</taxon>
        <taxon>Magnoliopsida</taxon>
        <taxon>eudicotyledons</taxon>
        <taxon>Gunneridae</taxon>
        <taxon>Pentapetalae</taxon>
        <taxon>asterids</taxon>
        <taxon>lamiids</taxon>
        <taxon>Lamiales</taxon>
        <taxon>Phrymaceae</taxon>
        <taxon>Erythranthe</taxon>
    </lineage>
</organism>
<dbReference type="Gene3D" id="1.20.5.190">
    <property type="match status" value="1"/>
</dbReference>
<dbReference type="AlphaFoldDB" id="A0A022S049"/>
<feature type="region of interest" description="Disordered" evidence="5">
    <location>
        <begin position="304"/>
        <end position="342"/>
    </location>
</feature>
<accession>A0A022S049</accession>
<dbReference type="CDD" id="cd23767">
    <property type="entry name" value="IQCD"/>
    <property type="match status" value="1"/>
</dbReference>
<gene>
    <name evidence="7" type="ORF">MIMGU_mgv1a006339mg</name>
</gene>
<dbReference type="PANTHER" id="PTHR32295">
    <property type="entry name" value="IQ-DOMAIN 5-RELATED"/>
    <property type="match status" value="1"/>
</dbReference>
<dbReference type="Proteomes" id="UP000030748">
    <property type="component" value="Unassembled WGS sequence"/>
</dbReference>
<dbReference type="eggNOG" id="ENOG502QTQ9">
    <property type="taxonomic scope" value="Eukaryota"/>
</dbReference>
<dbReference type="PANTHER" id="PTHR32295:SF151">
    <property type="entry name" value="PROTEIN IQ-DOMAIN 1-LIKE"/>
    <property type="match status" value="1"/>
</dbReference>
<dbReference type="SMART" id="SM00015">
    <property type="entry name" value="IQ"/>
    <property type="match status" value="2"/>
</dbReference>